<keyword evidence="2" id="KW-0560">Oxidoreductase</keyword>
<dbReference type="InterPro" id="IPR036291">
    <property type="entry name" value="NAD(P)-bd_dom_sf"/>
</dbReference>
<keyword evidence="6" id="KW-1185">Reference proteome</keyword>
<dbReference type="GO" id="GO:0000166">
    <property type="term" value="F:nucleotide binding"/>
    <property type="evidence" value="ECO:0007669"/>
    <property type="project" value="InterPro"/>
</dbReference>
<organism evidence="5 6">
    <name type="scientific">Daphnia galeata</name>
    <dbReference type="NCBI Taxonomy" id="27404"/>
    <lineage>
        <taxon>Eukaryota</taxon>
        <taxon>Metazoa</taxon>
        <taxon>Ecdysozoa</taxon>
        <taxon>Arthropoda</taxon>
        <taxon>Crustacea</taxon>
        <taxon>Branchiopoda</taxon>
        <taxon>Diplostraca</taxon>
        <taxon>Cladocera</taxon>
        <taxon>Anomopoda</taxon>
        <taxon>Daphniidae</taxon>
        <taxon>Daphnia</taxon>
    </lineage>
</organism>
<evidence type="ECO:0000259" key="4">
    <source>
        <dbReference type="Pfam" id="PF22725"/>
    </source>
</evidence>
<proteinExistence type="inferred from homology"/>
<gene>
    <name evidence="5" type="ORF">DGAL_LOCUS152</name>
</gene>
<comment type="caution">
    <text evidence="5">The sequence shown here is derived from an EMBL/GenBank/DDBJ whole genome shotgun (WGS) entry which is preliminary data.</text>
</comment>
<evidence type="ECO:0000256" key="2">
    <source>
        <dbReference type="ARBA" id="ARBA00023002"/>
    </source>
</evidence>
<evidence type="ECO:0000256" key="1">
    <source>
        <dbReference type="ARBA" id="ARBA00010928"/>
    </source>
</evidence>
<dbReference type="InterPro" id="IPR055170">
    <property type="entry name" value="GFO_IDH_MocA-like_dom"/>
</dbReference>
<evidence type="ECO:0000313" key="5">
    <source>
        <dbReference type="EMBL" id="CAH0098105.1"/>
    </source>
</evidence>
<dbReference type="Pfam" id="PF22725">
    <property type="entry name" value="GFO_IDH_MocA_C3"/>
    <property type="match status" value="1"/>
</dbReference>
<accession>A0A8J2RA60</accession>
<dbReference type="InterPro" id="IPR000683">
    <property type="entry name" value="Gfo/Idh/MocA-like_OxRdtase_N"/>
</dbReference>
<dbReference type="EMBL" id="CAKKLH010000001">
    <property type="protein sequence ID" value="CAH0098105.1"/>
    <property type="molecule type" value="Genomic_DNA"/>
</dbReference>
<feature type="domain" description="GFO/IDH/MocA-like oxidoreductase" evidence="4">
    <location>
        <begin position="131"/>
        <end position="262"/>
    </location>
</feature>
<comment type="similarity">
    <text evidence="1">Belongs to the Gfo/Idh/MocA family.</text>
</comment>
<dbReference type="OrthoDB" id="446809at2759"/>
<dbReference type="SUPFAM" id="SSF51735">
    <property type="entry name" value="NAD(P)-binding Rossmann-fold domains"/>
    <property type="match status" value="1"/>
</dbReference>
<dbReference type="SUPFAM" id="SSF55347">
    <property type="entry name" value="Glyceraldehyde-3-phosphate dehydrogenase-like, C-terminal domain"/>
    <property type="match status" value="1"/>
</dbReference>
<sequence>MLPGIGIFISAGTIMKVLVPYLRAKGFKVDSVWAQTQEAAREAAEELEIPFFTSKVDDVLLKREVDLIIIMCPPLLHAQIAVKALGIGKHVLCDKPGGLSQSETLKMVHAAQYYPSLISVMAYSLRFLPSFQYVRNVISDQLIGEVNYCDIHVQLGSLINPKNYDWTCEEGMGGGVLTMIGSHVIDVVSAVIRQRATRVHGVTRRGLAVKGETSIRRITSDRFASFNMEMNGGALVAVTLNSQEGLKNFDISFSVTGSQGFITYTRLFYITGGTVTGQSIANPNSEIFHTDTDELSFLPSSIVNNAPIQPHQRPYINGLFRMVSALRDAFSRVEDRSGWIKDAVSSAATFEDGQYVMAVIEAVKRSSKMREWSEVFIIHEEPDPNPVLSAAVRRSTIAAV</sequence>
<dbReference type="GO" id="GO:0016491">
    <property type="term" value="F:oxidoreductase activity"/>
    <property type="evidence" value="ECO:0007669"/>
    <property type="project" value="UniProtKB-KW"/>
</dbReference>
<dbReference type="PANTHER" id="PTHR43818">
    <property type="entry name" value="BCDNA.GH03377"/>
    <property type="match status" value="1"/>
</dbReference>
<feature type="domain" description="Gfo/Idh/MocA-like oxidoreductase N-terminal" evidence="3">
    <location>
        <begin position="12"/>
        <end position="115"/>
    </location>
</feature>
<dbReference type="Proteomes" id="UP000789390">
    <property type="component" value="Unassembled WGS sequence"/>
</dbReference>
<dbReference type="PANTHER" id="PTHR43818:SF11">
    <property type="entry name" value="BCDNA.GH03377"/>
    <property type="match status" value="1"/>
</dbReference>
<protein>
    <recommendedName>
        <fullName evidence="7">Glucose-fructose oxidoreductase domain-containing protein 1</fullName>
    </recommendedName>
</protein>
<evidence type="ECO:0008006" key="7">
    <source>
        <dbReference type="Google" id="ProtNLM"/>
    </source>
</evidence>
<dbReference type="Gene3D" id="3.40.50.720">
    <property type="entry name" value="NAD(P)-binding Rossmann-like Domain"/>
    <property type="match status" value="1"/>
</dbReference>
<evidence type="ECO:0000313" key="6">
    <source>
        <dbReference type="Proteomes" id="UP000789390"/>
    </source>
</evidence>
<dbReference type="Pfam" id="PF01408">
    <property type="entry name" value="GFO_IDH_MocA"/>
    <property type="match status" value="1"/>
</dbReference>
<evidence type="ECO:0000259" key="3">
    <source>
        <dbReference type="Pfam" id="PF01408"/>
    </source>
</evidence>
<dbReference type="InterPro" id="IPR050463">
    <property type="entry name" value="Gfo/Idh/MocA_oxidrdct_glycsds"/>
</dbReference>
<dbReference type="AlphaFoldDB" id="A0A8J2RA60"/>
<name>A0A8J2RA60_9CRUS</name>
<dbReference type="Gene3D" id="3.30.360.10">
    <property type="entry name" value="Dihydrodipicolinate Reductase, domain 2"/>
    <property type="match status" value="1"/>
</dbReference>
<reference evidence="5" key="1">
    <citation type="submission" date="2021-11" db="EMBL/GenBank/DDBJ databases">
        <authorList>
            <person name="Schell T."/>
        </authorList>
    </citation>
    <scope>NUCLEOTIDE SEQUENCE</scope>
    <source>
        <strain evidence="5">M5</strain>
    </source>
</reference>